<evidence type="ECO:0000313" key="4">
    <source>
        <dbReference type="EMBL" id="CEK55653.1"/>
    </source>
</evidence>
<reference evidence="4" key="1">
    <citation type="submission" date="2014-12" db="EMBL/GenBank/DDBJ databases">
        <title>Insight into the proteome of Arion vulgaris.</title>
        <authorList>
            <person name="Aradska J."/>
            <person name="Bulat T."/>
            <person name="Smidak R."/>
            <person name="Sarate P."/>
            <person name="Gangsoo J."/>
            <person name="Sialana F."/>
            <person name="Bilban M."/>
            <person name="Lubec G."/>
        </authorList>
    </citation>
    <scope>NUCLEOTIDE SEQUENCE</scope>
    <source>
        <tissue evidence="4">Skin</tissue>
    </source>
</reference>
<dbReference type="Pfam" id="PF02793">
    <property type="entry name" value="HRM"/>
    <property type="match status" value="1"/>
</dbReference>
<dbReference type="InterPro" id="IPR017983">
    <property type="entry name" value="GPCR_2_secretin-like_CS"/>
</dbReference>
<dbReference type="PROSITE" id="PS00649">
    <property type="entry name" value="G_PROTEIN_RECEP_F2_1"/>
    <property type="match status" value="1"/>
</dbReference>
<accession>A0A0B6YHE2</accession>
<dbReference type="PRINTS" id="PR01350">
    <property type="entry name" value="CTRFAMILY"/>
</dbReference>
<dbReference type="InterPro" id="IPR003287">
    <property type="entry name" value="GPCR_2_calcitonin_rcpt_fam"/>
</dbReference>
<dbReference type="EMBL" id="HACG01008788">
    <property type="protein sequence ID" value="CEK55653.1"/>
    <property type="molecule type" value="Transcribed_RNA"/>
</dbReference>
<dbReference type="InterPro" id="IPR001879">
    <property type="entry name" value="GPCR_2_extracellular_dom"/>
</dbReference>
<dbReference type="AlphaFoldDB" id="A0A0B6YHE2"/>
<dbReference type="GO" id="GO:0004948">
    <property type="term" value="F:calcitonin receptor activity"/>
    <property type="evidence" value="ECO:0007669"/>
    <property type="project" value="InterPro"/>
</dbReference>
<dbReference type="PANTHER" id="PTHR45620">
    <property type="entry name" value="PDF RECEPTOR-LIKE PROTEIN-RELATED"/>
    <property type="match status" value="1"/>
</dbReference>
<sequence>RLYQYQNDSAYDNTPLNGCEMVWDNILCWDEAPPGTMQQQQCPDYINGFDTHEFATKFCTLNGTWDKLSANGNHWTNYTSCHIAYNLKVDDNH</sequence>
<dbReference type="PROSITE" id="PS50227">
    <property type="entry name" value="G_PROTEIN_RECEP_F2_3"/>
    <property type="match status" value="1"/>
</dbReference>
<dbReference type="SMART" id="SM00008">
    <property type="entry name" value="HormR"/>
    <property type="match status" value="1"/>
</dbReference>
<dbReference type="InterPro" id="IPR036445">
    <property type="entry name" value="GPCR_2_extracell_dom_sf"/>
</dbReference>
<feature type="domain" description="G-protein coupled receptors family 2 profile 1" evidence="3">
    <location>
        <begin position="19"/>
        <end position="85"/>
    </location>
</feature>
<feature type="non-terminal residue" evidence="4">
    <location>
        <position position="1"/>
    </location>
</feature>
<keyword evidence="2" id="KW-1015">Disulfide bond</keyword>
<dbReference type="Gene3D" id="4.10.1240.10">
    <property type="entry name" value="GPCR, family 2, extracellular hormone receptor domain"/>
    <property type="match status" value="1"/>
</dbReference>
<keyword evidence="1" id="KW-0732">Signal</keyword>
<feature type="non-terminal residue" evidence="4">
    <location>
        <position position="93"/>
    </location>
</feature>
<dbReference type="SUPFAM" id="SSF111418">
    <property type="entry name" value="Hormone receptor domain"/>
    <property type="match status" value="1"/>
</dbReference>
<gene>
    <name evidence="4" type="primary">ORF25719</name>
</gene>
<protein>
    <recommendedName>
        <fullName evidence="3">G-protein coupled receptors family 2 profile 1 domain-containing protein</fullName>
    </recommendedName>
</protein>
<proteinExistence type="predicted"/>
<dbReference type="InterPro" id="IPR050332">
    <property type="entry name" value="GPCR_2"/>
</dbReference>
<organism evidence="4">
    <name type="scientific">Arion vulgaris</name>
    <dbReference type="NCBI Taxonomy" id="1028688"/>
    <lineage>
        <taxon>Eukaryota</taxon>
        <taxon>Metazoa</taxon>
        <taxon>Spiralia</taxon>
        <taxon>Lophotrochozoa</taxon>
        <taxon>Mollusca</taxon>
        <taxon>Gastropoda</taxon>
        <taxon>Heterobranchia</taxon>
        <taxon>Euthyneura</taxon>
        <taxon>Panpulmonata</taxon>
        <taxon>Eupulmonata</taxon>
        <taxon>Stylommatophora</taxon>
        <taxon>Helicina</taxon>
        <taxon>Arionoidea</taxon>
        <taxon>Arionidae</taxon>
        <taxon>Arion</taxon>
    </lineage>
</organism>
<evidence type="ECO:0000256" key="1">
    <source>
        <dbReference type="ARBA" id="ARBA00022729"/>
    </source>
</evidence>
<evidence type="ECO:0000256" key="2">
    <source>
        <dbReference type="ARBA" id="ARBA00023157"/>
    </source>
</evidence>
<evidence type="ECO:0000259" key="3">
    <source>
        <dbReference type="PROSITE" id="PS50227"/>
    </source>
</evidence>
<name>A0A0B6YHE2_9EUPU</name>
<dbReference type="GO" id="GO:0007188">
    <property type="term" value="P:adenylate cyclase-modulating G protein-coupled receptor signaling pathway"/>
    <property type="evidence" value="ECO:0007669"/>
    <property type="project" value="TreeGrafter"/>
</dbReference>
<dbReference type="GO" id="GO:0005886">
    <property type="term" value="C:plasma membrane"/>
    <property type="evidence" value="ECO:0007669"/>
    <property type="project" value="TreeGrafter"/>
</dbReference>